<dbReference type="PROSITE" id="PS00455">
    <property type="entry name" value="AMP_BINDING"/>
    <property type="match status" value="1"/>
</dbReference>
<dbReference type="Pfam" id="PF13193">
    <property type="entry name" value="AMP-binding_C"/>
    <property type="match status" value="1"/>
</dbReference>
<dbReference type="FunFam" id="3.30.300.30:FF:000008">
    <property type="entry name" value="2,3-dihydroxybenzoate-AMP ligase"/>
    <property type="match status" value="1"/>
</dbReference>
<dbReference type="Pfam" id="PF00501">
    <property type="entry name" value="AMP-binding"/>
    <property type="match status" value="1"/>
</dbReference>
<keyword evidence="9" id="KW-1185">Reference proteome</keyword>
<gene>
    <name evidence="8" type="ORF">LK12_22315</name>
</gene>
<feature type="domain" description="AMP-dependent synthetase/ligase" evidence="6">
    <location>
        <begin position="14"/>
        <end position="389"/>
    </location>
</feature>
<sequence>MEVGLGHTLPEVLAHAARRFGDKPYAIEADGTVTSFADFEKRVIRAGYDLLAAGIEPGDRVGVLAPNSTGWAVAASATMAIGAIMVPINTRFKGPEIRYALEKSGAAALFTVGAFLGTDYRAMVVKACGGPGQERPTADLAHLKAIIRIDDPGFAPAQITVAERTLYSEAAAQVTPQTTADILFTSGTTGMPKGAMHGHGQGLWMSLYWAWCNDLREDDCTAIVNPFFHSFGYRSGWVAALLVGMTMYPLATFDPGAMLELIERERISQLSGAPAVFFSLMQHPDFAKRDISSLRTGHTGGAKTPPDIIRAGYDTLGFDIFLTSYGQTESTAMISSNKAGDPLDAIIETVGRPIPGVEVRFVDADGQDVPEGDRGELLVRGPNVMQGYWRDPEQTRKTIDADGWLHTGDVSAIDANGRLRILDRLKDVIIVGGFNAYSVEIEIMLAKHPAISEVAIVGLPDERLGEVTAACVILKPAAQLTLDDLSTWARERMANYKVPRFLFVFDDFPRTPLGKVQKFELRKQALENMVRVP</sequence>
<evidence type="ECO:0000256" key="5">
    <source>
        <dbReference type="ARBA" id="ARBA00067668"/>
    </source>
</evidence>
<dbReference type="Gene3D" id="3.30.300.30">
    <property type="match status" value="1"/>
</dbReference>
<comment type="catalytic activity">
    <reaction evidence="3">
        <text>3-(methylsulfanyl)propanoate + ATP + CoA = 3-(methylsulfanyl)propanoyl-CoA + AMP + diphosphate</text>
        <dbReference type="Rhea" id="RHEA:43052"/>
        <dbReference type="ChEBI" id="CHEBI:30616"/>
        <dbReference type="ChEBI" id="CHEBI:33019"/>
        <dbReference type="ChEBI" id="CHEBI:49016"/>
        <dbReference type="ChEBI" id="CHEBI:57287"/>
        <dbReference type="ChEBI" id="CHEBI:82815"/>
        <dbReference type="ChEBI" id="CHEBI:456215"/>
        <dbReference type="EC" id="6.2.1.44"/>
    </reaction>
    <physiologicalReaction direction="left-to-right" evidence="3">
        <dbReference type="Rhea" id="RHEA:43053"/>
    </physiologicalReaction>
</comment>
<keyword evidence="2" id="KW-0436">Ligase</keyword>
<comment type="caution">
    <text evidence="8">The sequence shown here is derived from an EMBL/GenBank/DDBJ whole genome shotgun (WGS) entry which is preliminary data.</text>
</comment>
<dbReference type="GO" id="GO:0031956">
    <property type="term" value="F:medium-chain fatty acid-CoA ligase activity"/>
    <property type="evidence" value="ECO:0007669"/>
    <property type="project" value="TreeGrafter"/>
</dbReference>
<evidence type="ECO:0000256" key="2">
    <source>
        <dbReference type="ARBA" id="ARBA00022598"/>
    </source>
</evidence>
<organism evidence="8 9">
    <name type="scientific">Novosphingobium malaysiense</name>
    <dbReference type="NCBI Taxonomy" id="1348853"/>
    <lineage>
        <taxon>Bacteria</taxon>
        <taxon>Pseudomonadati</taxon>
        <taxon>Pseudomonadota</taxon>
        <taxon>Alphaproteobacteria</taxon>
        <taxon>Sphingomonadales</taxon>
        <taxon>Sphingomonadaceae</taxon>
        <taxon>Novosphingobium</taxon>
    </lineage>
</organism>
<dbReference type="InterPro" id="IPR020845">
    <property type="entry name" value="AMP-binding_CS"/>
</dbReference>
<evidence type="ECO:0000313" key="9">
    <source>
        <dbReference type="Proteomes" id="UP000031057"/>
    </source>
</evidence>
<dbReference type="SUPFAM" id="SSF56801">
    <property type="entry name" value="Acetyl-CoA synthetase-like"/>
    <property type="match status" value="1"/>
</dbReference>
<dbReference type="AlphaFoldDB" id="A0A0B1ZF07"/>
<evidence type="ECO:0000259" key="6">
    <source>
        <dbReference type="Pfam" id="PF00501"/>
    </source>
</evidence>
<evidence type="ECO:0000256" key="3">
    <source>
        <dbReference type="ARBA" id="ARBA00051915"/>
    </source>
</evidence>
<dbReference type="EC" id="6.2.1.44" evidence="4"/>
<dbReference type="InterPro" id="IPR045851">
    <property type="entry name" value="AMP-bd_C_sf"/>
</dbReference>
<evidence type="ECO:0000256" key="4">
    <source>
        <dbReference type="ARBA" id="ARBA00066616"/>
    </source>
</evidence>
<dbReference type="STRING" id="1348853.LK12_22315"/>
<evidence type="ECO:0000313" key="8">
    <source>
        <dbReference type="EMBL" id="KHK89075.1"/>
    </source>
</evidence>
<evidence type="ECO:0000256" key="1">
    <source>
        <dbReference type="ARBA" id="ARBA00006432"/>
    </source>
</evidence>
<name>A0A0B1ZF07_9SPHN</name>
<evidence type="ECO:0000259" key="7">
    <source>
        <dbReference type="Pfam" id="PF13193"/>
    </source>
</evidence>
<dbReference type="Gene3D" id="3.40.50.12780">
    <property type="entry name" value="N-terminal domain of ligase-like"/>
    <property type="match status" value="1"/>
</dbReference>
<dbReference type="PANTHER" id="PTHR43201">
    <property type="entry name" value="ACYL-COA SYNTHETASE"/>
    <property type="match status" value="1"/>
</dbReference>
<dbReference type="InterPro" id="IPR000873">
    <property type="entry name" value="AMP-dep_synth/lig_dom"/>
</dbReference>
<dbReference type="InterPro" id="IPR025110">
    <property type="entry name" value="AMP-bd_C"/>
</dbReference>
<proteinExistence type="inferred from homology"/>
<dbReference type="Proteomes" id="UP000031057">
    <property type="component" value="Unassembled WGS sequence"/>
</dbReference>
<comment type="similarity">
    <text evidence="1">Belongs to the ATP-dependent AMP-binding enzyme family.</text>
</comment>
<dbReference type="EMBL" id="JTDI01000009">
    <property type="protein sequence ID" value="KHK89075.1"/>
    <property type="molecule type" value="Genomic_DNA"/>
</dbReference>
<feature type="domain" description="AMP-binding enzyme C-terminal" evidence="7">
    <location>
        <begin position="440"/>
        <end position="515"/>
    </location>
</feature>
<dbReference type="InterPro" id="IPR042099">
    <property type="entry name" value="ANL_N_sf"/>
</dbReference>
<dbReference type="GO" id="GO:0006631">
    <property type="term" value="P:fatty acid metabolic process"/>
    <property type="evidence" value="ECO:0007669"/>
    <property type="project" value="TreeGrafter"/>
</dbReference>
<reference evidence="8 9" key="1">
    <citation type="submission" date="2014-10" db="EMBL/GenBank/DDBJ databases">
        <title>Genome sequence of Novosphingobium malaysiense MUSC 273(T).</title>
        <authorList>
            <person name="Lee L.-H."/>
        </authorList>
    </citation>
    <scope>NUCLEOTIDE SEQUENCE [LARGE SCALE GENOMIC DNA]</scope>
    <source>
        <strain evidence="8 9">MUSC 273</strain>
    </source>
</reference>
<dbReference type="PANTHER" id="PTHR43201:SF5">
    <property type="entry name" value="MEDIUM-CHAIN ACYL-COA LIGASE ACSF2, MITOCHONDRIAL"/>
    <property type="match status" value="1"/>
</dbReference>
<protein>
    <recommendedName>
        <fullName evidence="5">3-methylmercaptopropionyl-CoA ligase</fullName>
        <ecNumber evidence="4">6.2.1.44</ecNumber>
    </recommendedName>
</protein>
<accession>A0A0B1ZF07</accession>